<evidence type="ECO:0000313" key="1">
    <source>
        <dbReference type="EMBL" id="SMH32327.1"/>
    </source>
</evidence>
<dbReference type="RefSeq" id="WP_085559542.1">
    <property type="nucleotide sequence ID" value="NZ_FOAH01000007.1"/>
</dbReference>
<proteinExistence type="predicted"/>
<dbReference type="EMBL" id="FXBJ01000002">
    <property type="protein sequence ID" value="SMH32327.1"/>
    <property type="molecule type" value="Genomic_DNA"/>
</dbReference>
<keyword evidence="2" id="KW-1185">Reference proteome</keyword>
<organism evidence="1 2">
    <name type="scientific">Carnobacterium iners</name>
    <dbReference type="NCBI Taxonomy" id="1073423"/>
    <lineage>
        <taxon>Bacteria</taxon>
        <taxon>Bacillati</taxon>
        <taxon>Bacillota</taxon>
        <taxon>Bacilli</taxon>
        <taxon>Lactobacillales</taxon>
        <taxon>Carnobacteriaceae</taxon>
        <taxon>Carnobacterium</taxon>
    </lineage>
</organism>
<sequence length="137" mass="15982">MEEETVLNFLKRHGLESKQGQSILAEKVPSKENWLVSIFKKNKQKSYCINFSKNELVLIPLDQKTNSLKEGIYNQVPLSEIKNLYFEKPAADNKLIVEYQNDSKLAEHYFIPQENAASPWHSRNMMHLMEEIGTKKK</sequence>
<reference evidence="1 2" key="1">
    <citation type="submission" date="2017-04" db="EMBL/GenBank/DDBJ databases">
        <authorList>
            <person name="Afonso C.L."/>
            <person name="Miller P.J."/>
            <person name="Scott M.A."/>
            <person name="Spackman E."/>
            <person name="Goraichik I."/>
            <person name="Dimitrov K.M."/>
            <person name="Suarez D.L."/>
            <person name="Swayne D.E."/>
        </authorList>
    </citation>
    <scope>NUCLEOTIDE SEQUENCE [LARGE SCALE GENOMIC DNA]</scope>
    <source>
        <strain evidence="1 2">LMG26642</strain>
    </source>
</reference>
<dbReference type="Proteomes" id="UP000193435">
    <property type="component" value="Unassembled WGS sequence"/>
</dbReference>
<gene>
    <name evidence="1" type="ORF">SAMN04488700_1376</name>
</gene>
<name>A0A1X7N753_9LACT</name>
<dbReference type="AlphaFoldDB" id="A0A1X7N753"/>
<dbReference type="OrthoDB" id="2156361at2"/>
<protein>
    <submittedName>
        <fullName evidence="1">Uncharacterized protein</fullName>
    </submittedName>
</protein>
<accession>A0A1X7N753</accession>
<evidence type="ECO:0000313" key="2">
    <source>
        <dbReference type="Proteomes" id="UP000193435"/>
    </source>
</evidence>